<dbReference type="KEGG" id="bor:COCMIDRAFT_36583"/>
<dbReference type="PANTHER" id="PTHR24269">
    <property type="entry name" value="KREMEN PROTEIN"/>
    <property type="match status" value="1"/>
</dbReference>
<evidence type="ECO:0000259" key="9">
    <source>
        <dbReference type="PROSITE" id="PS51212"/>
    </source>
</evidence>
<evidence type="ECO:0000256" key="2">
    <source>
        <dbReference type="ARBA" id="ARBA00022692"/>
    </source>
</evidence>
<evidence type="ECO:0000256" key="5">
    <source>
        <dbReference type="ARBA" id="ARBA00023136"/>
    </source>
</evidence>
<evidence type="ECO:0000256" key="8">
    <source>
        <dbReference type="SAM" id="SignalP"/>
    </source>
</evidence>
<dbReference type="SMART" id="SM00321">
    <property type="entry name" value="WSC"/>
    <property type="match status" value="1"/>
</dbReference>
<dbReference type="Pfam" id="PF01822">
    <property type="entry name" value="WSC"/>
    <property type="match status" value="1"/>
</dbReference>
<evidence type="ECO:0000256" key="4">
    <source>
        <dbReference type="ARBA" id="ARBA00022989"/>
    </source>
</evidence>
<feature type="signal peptide" evidence="8">
    <location>
        <begin position="1"/>
        <end position="18"/>
    </location>
</feature>
<dbReference type="PROSITE" id="PS51212">
    <property type="entry name" value="WSC"/>
    <property type="match status" value="1"/>
</dbReference>
<feature type="region of interest" description="Disordered" evidence="7">
    <location>
        <begin position="72"/>
        <end position="96"/>
    </location>
</feature>
<dbReference type="eggNOG" id="KOG4157">
    <property type="taxonomic scope" value="Eukaryota"/>
</dbReference>
<comment type="subcellular location">
    <subcellularLocation>
        <location evidence="1">Membrane</location>
        <topology evidence="1">Single-pass membrane protein</topology>
    </subcellularLocation>
</comment>
<name>W6ZPZ1_COCMI</name>
<feature type="compositionally biased region" description="Low complexity" evidence="7">
    <location>
        <begin position="73"/>
        <end position="94"/>
    </location>
</feature>
<keyword evidence="11" id="KW-1185">Reference proteome</keyword>
<evidence type="ECO:0000256" key="6">
    <source>
        <dbReference type="ARBA" id="ARBA00023180"/>
    </source>
</evidence>
<dbReference type="HOGENOM" id="CLU_077470_0_0_1"/>
<accession>W6ZPZ1</accession>
<reference evidence="10 11" key="1">
    <citation type="journal article" date="2013" name="PLoS Genet.">
        <title>Comparative genome structure, secondary metabolite, and effector coding capacity across Cochliobolus pathogens.</title>
        <authorList>
            <person name="Condon B.J."/>
            <person name="Leng Y."/>
            <person name="Wu D."/>
            <person name="Bushley K.E."/>
            <person name="Ohm R.A."/>
            <person name="Otillar R."/>
            <person name="Martin J."/>
            <person name="Schackwitz W."/>
            <person name="Grimwood J."/>
            <person name="MohdZainudin N."/>
            <person name="Xue C."/>
            <person name="Wang R."/>
            <person name="Manning V.A."/>
            <person name="Dhillon B."/>
            <person name="Tu Z.J."/>
            <person name="Steffenson B.J."/>
            <person name="Salamov A."/>
            <person name="Sun H."/>
            <person name="Lowry S."/>
            <person name="LaButti K."/>
            <person name="Han J."/>
            <person name="Copeland A."/>
            <person name="Lindquist E."/>
            <person name="Barry K."/>
            <person name="Schmutz J."/>
            <person name="Baker S.E."/>
            <person name="Ciuffetti L.M."/>
            <person name="Grigoriev I.V."/>
            <person name="Zhong S."/>
            <person name="Turgeon B.G."/>
        </authorList>
    </citation>
    <scope>NUCLEOTIDE SEQUENCE [LARGE SCALE GENOMIC DNA]</scope>
    <source>
        <strain evidence="10 11">ATCC 44560</strain>
    </source>
</reference>
<dbReference type="EMBL" id="KI963979">
    <property type="protein sequence ID" value="EUC45686.1"/>
    <property type="molecule type" value="Genomic_DNA"/>
</dbReference>
<dbReference type="GO" id="GO:0005886">
    <property type="term" value="C:plasma membrane"/>
    <property type="evidence" value="ECO:0007669"/>
    <property type="project" value="TreeGrafter"/>
</dbReference>
<keyword evidence="6" id="KW-0325">Glycoprotein</keyword>
<protein>
    <recommendedName>
        <fullName evidence="9">WSC domain-containing protein</fullName>
    </recommendedName>
</protein>
<dbReference type="GeneID" id="19123062"/>
<keyword evidence="4" id="KW-1133">Transmembrane helix</keyword>
<gene>
    <name evidence="10" type="ORF">COCMIDRAFT_36583</name>
</gene>
<evidence type="ECO:0000313" key="11">
    <source>
        <dbReference type="Proteomes" id="UP000054032"/>
    </source>
</evidence>
<dbReference type="PANTHER" id="PTHR24269:SF16">
    <property type="entry name" value="PROTEIN SLG1"/>
    <property type="match status" value="1"/>
</dbReference>
<evidence type="ECO:0000256" key="7">
    <source>
        <dbReference type="SAM" id="MobiDB-lite"/>
    </source>
</evidence>
<evidence type="ECO:0000256" key="1">
    <source>
        <dbReference type="ARBA" id="ARBA00004167"/>
    </source>
</evidence>
<keyword evidence="5" id="KW-0472">Membrane</keyword>
<keyword evidence="3 8" id="KW-0732">Signal</keyword>
<sequence length="252" mass="27186">MRTSLALLFTALAQRAVSTRTPLLQWDPDTVYDFTPAEFHEWNPSVGLDCKPWRFQSYCTITQRKLDAWKPKTTSSQVTTTTTSTTSSSSSSSSAPSPTAWNALGCYAQYPTHPLLEQNLNADGDAALTVAKCKDSCYRRVFTYAGVQGGNQCWCSSFVGGEWTENQSDCNVPCTGNEAEMCGGKGVFDVFEAVQEDVLAAATTATSTTTERKSVETVSTSFKTATTSNSAVSSGAVSNGAIRNMPLFGMRF</sequence>
<feature type="domain" description="WSC" evidence="9">
    <location>
        <begin position="100"/>
        <end position="194"/>
    </location>
</feature>
<evidence type="ECO:0000313" key="10">
    <source>
        <dbReference type="EMBL" id="EUC45686.1"/>
    </source>
</evidence>
<keyword evidence="2" id="KW-0812">Transmembrane</keyword>
<dbReference type="Proteomes" id="UP000054032">
    <property type="component" value="Unassembled WGS sequence"/>
</dbReference>
<dbReference type="InterPro" id="IPR002889">
    <property type="entry name" value="WSC_carb-bd"/>
</dbReference>
<dbReference type="AlphaFoldDB" id="W6ZPZ1"/>
<dbReference type="OrthoDB" id="2019572at2759"/>
<organism evidence="10 11">
    <name type="scientific">Bipolaris oryzae ATCC 44560</name>
    <dbReference type="NCBI Taxonomy" id="930090"/>
    <lineage>
        <taxon>Eukaryota</taxon>
        <taxon>Fungi</taxon>
        <taxon>Dikarya</taxon>
        <taxon>Ascomycota</taxon>
        <taxon>Pezizomycotina</taxon>
        <taxon>Dothideomycetes</taxon>
        <taxon>Pleosporomycetidae</taxon>
        <taxon>Pleosporales</taxon>
        <taxon>Pleosporineae</taxon>
        <taxon>Pleosporaceae</taxon>
        <taxon>Bipolaris</taxon>
    </lineage>
</organism>
<dbReference type="InterPro" id="IPR051836">
    <property type="entry name" value="Kremen_rcpt"/>
</dbReference>
<dbReference type="RefSeq" id="XP_007687771.1">
    <property type="nucleotide sequence ID" value="XM_007689581.1"/>
</dbReference>
<proteinExistence type="predicted"/>
<evidence type="ECO:0000256" key="3">
    <source>
        <dbReference type="ARBA" id="ARBA00022729"/>
    </source>
</evidence>
<feature type="chain" id="PRO_5004887015" description="WSC domain-containing protein" evidence="8">
    <location>
        <begin position="19"/>
        <end position="252"/>
    </location>
</feature>